<accession>F0YMD3</accession>
<reference evidence="2 3" key="1">
    <citation type="journal article" date="2011" name="Proc. Natl. Acad. Sci. U.S.A.">
        <title>Niche of harmful alga Aureococcus anophagefferens revealed through ecogenomics.</title>
        <authorList>
            <person name="Gobler C.J."/>
            <person name="Berry D.L."/>
            <person name="Dyhrman S.T."/>
            <person name="Wilhelm S.W."/>
            <person name="Salamov A."/>
            <person name="Lobanov A.V."/>
            <person name="Zhang Y."/>
            <person name="Collier J.L."/>
            <person name="Wurch L.L."/>
            <person name="Kustka A.B."/>
            <person name="Dill B.D."/>
            <person name="Shah M."/>
            <person name="VerBerkmoes N.C."/>
            <person name="Kuo A."/>
            <person name="Terry A."/>
            <person name="Pangilinan J."/>
            <person name="Lindquist E.A."/>
            <person name="Lucas S."/>
            <person name="Paulsen I.T."/>
            <person name="Hattenrath-Lehmann T.K."/>
            <person name="Talmage S.C."/>
            <person name="Walker E.A."/>
            <person name="Koch F."/>
            <person name="Burson A.M."/>
            <person name="Marcoval M.A."/>
            <person name="Tang Y.Z."/>
            <person name="Lecleir G.R."/>
            <person name="Coyne K.J."/>
            <person name="Berg G.M."/>
            <person name="Bertrand E.M."/>
            <person name="Saito M.A."/>
            <person name="Gladyshev V.N."/>
            <person name="Grigoriev I.V."/>
        </authorList>
    </citation>
    <scope>NUCLEOTIDE SEQUENCE [LARGE SCALE GENOMIC DNA]</scope>
    <source>
        <strain evidence="3">CCMP 1984</strain>
    </source>
</reference>
<dbReference type="EMBL" id="GL833163">
    <property type="protein sequence ID" value="EGB03733.1"/>
    <property type="molecule type" value="Genomic_DNA"/>
</dbReference>
<feature type="compositionally biased region" description="Basic and acidic residues" evidence="1">
    <location>
        <begin position="384"/>
        <end position="401"/>
    </location>
</feature>
<gene>
    <name evidence="2" type="ORF">AURANDRAFT_72665</name>
</gene>
<dbReference type="KEGG" id="aaf:AURANDRAFT_72665"/>
<evidence type="ECO:0000313" key="2">
    <source>
        <dbReference type="EMBL" id="EGB03733.1"/>
    </source>
</evidence>
<sequence>MPPKQMKRPGPFKAASPTVRLSAAKLLSNTARPWSQRGSTGCTLKRGPPTRFVLKSFLPFAELTGCESPLRPKPHHSDDAPRRILAAVLDTLIAHLNLGRSDTLVQSLIEESVLSVAGLDETTFPLARLIALVRDTITVAVFSTGTSGIETIDKTSDHYSGVPHAYLQVRPGIEDIAYSIITSPLFSNFLGTEAQIHLASKIDLMCDENKQPLASVTHSLGKVRVKRQVHQEGAKLASYDSLNSFGFSGSLADAVSEPDSTDKNDKRAERTQHLISLLKEDSTIIVGVVIGLFLPDTKLAEGMPCLSSAKRNSHTGHTQNSDDSLMNIGRSDLFRQLNDAAPEFGPRLICELVDKDEEQLISEFRRMADSSFLRRFGRILIESPDEKRNESQPDLAHRRPLTEAQISHNQDLELTDTTQSNLTKSLGTRIVRVHDTLSLLQATEDAEHRLILAPIRRQAAISIQAVARTYLQNQLRLKYLSVAIQTDLSMFVSPNSKVSSTRSQIQKIPDERKALIATELCETPRDYINVESEVFVEHDTPTLGRDIAKRLQDYSRTATFPSIDCCETDFQCVEVKAGNQAGQQRSDIACSPRMSAAAEAGKSQHVARSASDCKITKGDPGGRTSLVSVRPPGEGFVAQDDLIPDEDVVVSLDSVSDSDLAGPHSPGTCTSTASESLVSGLSNLRPIVQAPCAILDQSSENYLADRKDFLCPRCAWTGQLEHTPKNILEAEKTLHVEGLAPSVAHRASKHEVQIFGSTSHISSPTGPRAVLDSSLIGLSPLLHLIGGRDSGVAFLNITELSLEASLCRIDKIFADKAAADATMVMNGNAPQCLPSFVSSWHLMNFGRRALAKRHEMQLYARLMVFLKARCVIKSAESNARQATEVCNPVPMRRLRQFADLLGITPARAPFYSPLVQSQFMLLLHRLFSGGPVDMTFGSRQHKLSPEIHVVQRQADVVPLSRVVCALVGSGLNVNIDEPVSWDAPYLLQISSETQLKQLLKKARALPQISRRDSTGIVTDRGIAIDDVLDLTLNFIFERAKEIQGRLRASFKSFAMRHDLHSWSDFSKLLASLDADPVSSEEATRLFEETQPNPETDVEHDYLVSSDASQSLTIDSGHFARCAWKMGLFARITAPLFRSKECSRPCEVKKFSINMHHSRSGQVPVNLRASGSLCKSLVPVSSPSVTKIPRFNEQHEPTKITAVGARRTVVADAVNLRGTLSQERASTVSASAPSIMASKRTSSRGAVLARLKYKHPSTSRWCKPPPKPPVQPPPSRLTFRIAY</sequence>
<dbReference type="GeneID" id="20228813"/>
<dbReference type="RefSeq" id="XP_009041588.1">
    <property type="nucleotide sequence ID" value="XM_009043340.1"/>
</dbReference>
<feature type="region of interest" description="Disordered" evidence="1">
    <location>
        <begin position="384"/>
        <end position="418"/>
    </location>
</feature>
<protein>
    <submittedName>
        <fullName evidence="2">Uncharacterized protein</fullName>
    </submittedName>
</protein>
<keyword evidence="3" id="KW-1185">Reference proteome</keyword>
<dbReference type="InParanoid" id="F0YMD3"/>
<organism evidence="3">
    <name type="scientific">Aureococcus anophagefferens</name>
    <name type="common">Harmful bloom alga</name>
    <dbReference type="NCBI Taxonomy" id="44056"/>
    <lineage>
        <taxon>Eukaryota</taxon>
        <taxon>Sar</taxon>
        <taxon>Stramenopiles</taxon>
        <taxon>Ochrophyta</taxon>
        <taxon>Pelagophyceae</taxon>
        <taxon>Pelagomonadales</taxon>
        <taxon>Pelagomonadaceae</taxon>
        <taxon>Aureococcus</taxon>
    </lineage>
</organism>
<evidence type="ECO:0000256" key="1">
    <source>
        <dbReference type="SAM" id="MobiDB-lite"/>
    </source>
</evidence>
<dbReference type="Proteomes" id="UP000002729">
    <property type="component" value="Unassembled WGS sequence"/>
</dbReference>
<proteinExistence type="predicted"/>
<name>F0YMD3_AURAN</name>
<evidence type="ECO:0000313" key="3">
    <source>
        <dbReference type="Proteomes" id="UP000002729"/>
    </source>
</evidence>